<dbReference type="HAMAP" id="MF_02040">
    <property type="entry name" value="Mrp_NBP35"/>
    <property type="match status" value="1"/>
</dbReference>
<dbReference type="SUPFAM" id="SSF117916">
    <property type="entry name" value="Fe-S cluster assembly (FSCA) domain-like"/>
    <property type="match status" value="1"/>
</dbReference>
<dbReference type="Gene3D" id="3.40.50.300">
    <property type="entry name" value="P-loop containing nucleotide triphosphate hydrolases"/>
    <property type="match status" value="1"/>
</dbReference>
<keyword evidence="3 6" id="KW-0067">ATP-binding</keyword>
<keyword evidence="6" id="KW-0378">Hydrolase</keyword>
<evidence type="ECO:0000256" key="2">
    <source>
        <dbReference type="ARBA" id="ARBA00022741"/>
    </source>
</evidence>
<dbReference type="InterPro" id="IPR019591">
    <property type="entry name" value="Mrp/NBP35_ATP-bd"/>
</dbReference>
<dbReference type="SUPFAM" id="SSF52540">
    <property type="entry name" value="P-loop containing nucleoside triphosphate hydrolases"/>
    <property type="match status" value="1"/>
</dbReference>
<dbReference type="Gene3D" id="3.30.300.130">
    <property type="entry name" value="Fe-S cluster assembly (FSCA)"/>
    <property type="match status" value="1"/>
</dbReference>
<name>A0ABP3ZHJ1_9PSEU</name>
<dbReference type="InterPro" id="IPR033756">
    <property type="entry name" value="YlxH/NBP35"/>
</dbReference>
<evidence type="ECO:0000313" key="10">
    <source>
        <dbReference type="Proteomes" id="UP001499967"/>
    </source>
</evidence>
<dbReference type="Proteomes" id="UP001499967">
    <property type="component" value="Unassembled WGS sequence"/>
</dbReference>
<dbReference type="EMBL" id="BAAAHP010000014">
    <property type="protein sequence ID" value="GAA0922292.1"/>
    <property type="molecule type" value="Genomic_DNA"/>
</dbReference>
<evidence type="ECO:0000256" key="5">
    <source>
        <dbReference type="ARBA" id="ARBA00023014"/>
    </source>
</evidence>
<feature type="domain" description="MIP18 family-like" evidence="8">
    <location>
        <begin position="15"/>
        <end position="85"/>
    </location>
</feature>
<reference evidence="10" key="1">
    <citation type="journal article" date="2019" name="Int. J. Syst. Evol. Microbiol.">
        <title>The Global Catalogue of Microorganisms (GCM) 10K type strain sequencing project: providing services to taxonomists for standard genome sequencing and annotation.</title>
        <authorList>
            <consortium name="The Broad Institute Genomics Platform"/>
            <consortium name="The Broad Institute Genome Sequencing Center for Infectious Disease"/>
            <person name="Wu L."/>
            <person name="Ma J."/>
        </authorList>
    </citation>
    <scope>NUCLEOTIDE SEQUENCE [LARGE SCALE GENOMIC DNA]</scope>
    <source>
        <strain evidence="10">JCM 11117</strain>
    </source>
</reference>
<evidence type="ECO:0000256" key="6">
    <source>
        <dbReference type="HAMAP-Rule" id="MF_02040"/>
    </source>
</evidence>
<dbReference type="InterPro" id="IPR044304">
    <property type="entry name" value="NUBPL-like"/>
</dbReference>
<dbReference type="Pfam" id="PF01883">
    <property type="entry name" value="FeS_assembly_P"/>
    <property type="match status" value="1"/>
</dbReference>
<evidence type="ECO:0000256" key="1">
    <source>
        <dbReference type="ARBA" id="ARBA00022723"/>
    </source>
</evidence>
<keyword evidence="4 6" id="KW-0408">Iron</keyword>
<comment type="caution">
    <text evidence="9">The sequence shown here is derived from an EMBL/GenBank/DDBJ whole genome shotgun (WGS) entry which is preliminary data.</text>
</comment>
<comment type="function">
    <text evidence="6">Binds and transfers iron-sulfur (Fe-S) clusters to target apoproteins. Can hydrolyze ATP.</text>
</comment>
<dbReference type="Pfam" id="PF10609">
    <property type="entry name" value="ParA"/>
    <property type="match status" value="1"/>
</dbReference>
<evidence type="ECO:0000256" key="3">
    <source>
        <dbReference type="ARBA" id="ARBA00022840"/>
    </source>
</evidence>
<evidence type="ECO:0000256" key="7">
    <source>
        <dbReference type="SAM" id="MobiDB-lite"/>
    </source>
</evidence>
<gene>
    <name evidence="9" type="ORF">GCM10009559_05630</name>
</gene>
<protein>
    <recommendedName>
        <fullName evidence="6">Iron-sulfur cluster carrier protein</fullName>
    </recommendedName>
</protein>
<keyword evidence="1 6" id="KW-0479">Metal-binding</keyword>
<dbReference type="CDD" id="cd02037">
    <property type="entry name" value="Mrp_NBP35"/>
    <property type="match status" value="1"/>
</dbReference>
<dbReference type="InterPro" id="IPR027417">
    <property type="entry name" value="P-loop_NTPase"/>
</dbReference>
<dbReference type="PANTHER" id="PTHR42961">
    <property type="entry name" value="IRON-SULFUR PROTEIN NUBPL"/>
    <property type="match status" value="1"/>
</dbReference>
<comment type="subunit">
    <text evidence="6">Homodimer.</text>
</comment>
<feature type="region of interest" description="Disordered" evidence="7">
    <location>
        <begin position="275"/>
        <end position="326"/>
    </location>
</feature>
<sequence length="375" mass="39406">MSSLLGRHADVDAGRVRAAVAAVTDPELGLPLGGLGMIGEVHVGRGGRAHIELRLTTASCPLAAELTGAVTEAARQVPGIRQVSVDTRAMSVRERSELADRLRRDTARIDSVVGEGRPAVYAVASGKGGVGKSTVTANLAAAPAARGKRVGVLDADVWGYSIPQLFGVRRNPVVLGDAMLPVPAHGVMLMSVGFFVDEDSPVVWRGPMLRKAIEQFLRDTHWGRLDTLLVDLPPGTGDAALSLLELLPDAALLAVTPPQTAARVVARRMVRMATDAGSRSPGSWRTCPRRAAPPAAGRHRSSARAAARCSQRRPAPRCSAGYRSTWSSAERADAGRPVVLASPEAASARELARIAAALPSPRRSLAHRPLPLSAL</sequence>
<evidence type="ECO:0000259" key="8">
    <source>
        <dbReference type="Pfam" id="PF01883"/>
    </source>
</evidence>
<keyword evidence="5 6" id="KW-0411">Iron-sulfur</keyword>
<accession>A0ABP3ZHJ1</accession>
<dbReference type="InterPro" id="IPR002744">
    <property type="entry name" value="MIP18-like"/>
</dbReference>
<evidence type="ECO:0000313" key="9">
    <source>
        <dbReference type="EMBL" id="GAA0922292.1"/>
    </source>
</evidence>
<feature type="binding site" evidence="6">
    <location>
        <begin position="126"/>
        <end position="133"/>
    </location>
    <ligand>
        <name>ATP</name>
        <dbReference type="ChEBI" id="CHEBI:30616"/>
    </ligand>
</feature>
<dbReference type="InterPro" id="IPR034904">
    <property type="entry name" value="FSCA_dom_sf"/>
</dbReference>
<keyword evidence="2 6" id="KW-0547">Nucleotide-binding</keyword>
<evidence type="ECO:0000256" key="4">
    <source>
        <dbReference type="ARBA" id="ARBA00023004"/>
    </source>
</evidence>
<dbReference type="PANTHER" id="PTHR42961:SF2">
    <property type="entry name" value="IRON-SULFUR PROTEIN NUBPL"/>
    <property type="match status" value="1"/>
</dbReference>
<proteinExistence type="inferred from homology"/>
<comment type="similarity">
    <text evidence="6">Belongs to the Mrp/NBP35 ATP-binding proteins family.</text>
</comment>
<keyword evidence="10" id="KW-1185">Reference proteome</keyword>
<organism evidence="9 10">
    <name type="scientific">Pseudonocardia zijingensis</name>
    <dbReference type="NCBI Taxonomy" id="153376"/>
    <lineage>
        <taxon>Bacteria</taxon>
        <taxon>Bacillati</taxon>
        <taxon>Actinomycetota</taxon>
        <taxon>Actinomycetes</taxon>
        <taxon>Pseudonocardiales</taxon>
        <taxon>Pseudonocardiaceae</taxon>
        <taxon>Pseudonocardia</taxon>
    </lineage>
</organism>